<dbReference type="AlphaFoldDB" id="A0A1X6NN72"/>
<dbReference type="GO" id="GO:0016887">
    <property type="term" value="F:ATP hydrolysis activity"/>
    <property type="evidence" value="ECO:0007669"/>
    <property type="project" value="RHEA"/>
</dbReference>
<dbReference type="GO" id="GO:0006310">
    <property type="term" value="P:DNA recombination"/>
    <property type="evidence" value="ECO:0007669"/>
    <property type="project" value="UniProtKB-KW"/>
</dbReference>
<keyword evidence="1" id="KW-0547">Nucleotide-binding</keyword>
<keyword evidence="1" id="KW-0234">DNA repair</keyword>
<dbReference type="GO" id="GO:0006281">
    <property type="term" value="P:DNA repair"/>
    <property type="evidence" value="ECO:0007669"/>
    <property type="project" value="UniProtKB-KW"/>
</dbReference>
<keyword evidence="1" id="KW-0233">DNA recombination</keyword>
<dbReference type="GO" id="GO:0043139">
    <property type="term" value="F:5'-3' DNA helicase activity"/>
    <property type="evidence" value="ECO:0007669"/>
    <property type="project" value="UniProtKB-EC"/>
</dbReference>
<keyword evidence="1" id="KW-0378">Hydrolase</keyword>
<organism evidence="3 4">
    <name type="scientific">Porphyra umbilicalis</name>
    <name type="common">Purple laver</name>
    <name type="synonym">Red alga</name>
    <dbReference type="NCBI Taxonomy" id="2786"/>
    <lineage>
        <taxon>Eukaryota</taxon>
        <taxon>Rhodophyta</taxon>
        <taxon>Bangiophyceae</taxon>
        <taxon>Bangiales</taxon>
        <taxon>Bangiaceae</taxon>
        <taxon>Porphyra</taxon>
    </lineage>
</organism>
<keyword evidence="1" id="KW-0347">Helicase</keyword>
<dbReference type="EC" id="5.6.2.3" evidence="1"/>
<evidence type="ECO:0000313" key="3">
    <source>
        <dbReference type="EMBL" id="OSX70038.1"/>
    </source>
</evidence>
<reference evidence="3 4" key="1">
    <citation type="submission" date="2017-03" db="EMBL/GenBank/DDBJ databases">
        <title>WGS assembly of Porphyra umbilicalis.</title>
        <authorList>
            <person name="Brawley S.H."/>
            <person name="Blouin N.A."/>
            <person name="Ficko-Blean E."/>
            <person name="Wheeler G.L."/>
            <person name="Lohr M."/>
            <person name="Goodson H.V."/>
            <person name="Jenkins J.W."/>
            <person name="Blaby-Haas C.E."/>
            <person name="Helliwell K.E."/>
            <person name="Chan C."/>
            <person name="Marriage T."/>
            <person name="Bhattacharya D."/>
            <person name="Klein A.S."/>
            <person name="Badis Y."/>
            <person name="Brodie J."/>
            <person name="Cao Y."/>
            <person name="Collen J."/>
            <person name="Dittami S.M."/>
            <person name="Gachon C.M."/>
            <person name="Green B.R."/>
            <person name="Karpowicz S."/>
            <person name="Kim J.W."/>
            <person name="Kudahl U."/>
            <person name="Lin S."/>
            <person name="Michel G."/>
            <person name="Mittag M."/>
            <person name="Olson B.J."/>
            <person name="Pangilinan J."/>
            <person name="Peng Y."/>
            <person name="Qiu H."/>
            <person name="Shu S."/>
            <person name="Singer J.T."/>
            <person name="Smith A.G."/>
            <person name="Sprecher B.N."/>
            <person name="Wagner V."/>
            <person name="Wang W."/>
            <person name="Wang Z.-Y."/>
            <person name="Yan J."/>
            <person name="Yarish C."/>
            <person name="Zoeuner-Riek S."/>
            <person name="Zhuang Y."/>
            <person name="Zou Y."/>
            <person name="Lindquist E.A."/>
            <person name="Grimwood J."/>
            <person name="Barry K."/>
            <person name="Rokhsar D.S."/>
            <person name="Schmutz J."/>
            <person name="Stiller J.W."/>
            <person name="Grossman A.R."/>
            <person name="Prochnik S.E."/>
        </authorList>
    </citation>
    <scope>NUCLEOTIDE SEQUENCE [LARGE SCALE GENOMIC DNA]</scope>
    <source>
        <strain evidence="3">4086291</strain>
    </source>
</reference>
<dbReference type="Proteomes" id="UP000218209">
    <property type="component" value="Unassembled WGS sequence"/>
</dbReference>
<gene>
    <name evidence="3" type="ORF">BU14_0942s0002</name>
</gene>
<comment type="similarity">
    <text evidence="1">Belongs to the helicase family.</text>
</comment>
<comment type="cofactor">
    <cofactor evidence="1">
        <name>Mg(2+)</name>
        <dbReference type="ChEBI" id="CHEBI:18420"/>
    </cofactor>
</comment>
<comment type="catalytic activity">
    <reaction evidence="1">
        <text>ATP + H2O = ADP + phosphate + H(+)</text>
        <dbReference type="Rhea" id="RHEA:13065"/>
        <dbReference type="ChEBI" id="CHEBI:15377"/>
        <dbReference type="ChEBI" id="CHEBI:15378"/>
        <dbReference type="ChEBI" id="CHEBI:30616"/>
        <dbReference type="ChEBI" id="CHEBI:43474"/>
        <dbReference type="ChEBI" id="CHEBI:456216"/>
        <dbReference type="EC" id="5.6.2.3"/>
    </reaction>
</comment>
<keyword evidence="4" id="KW-1185">Reference proteome</keyword>
<proteinExistence type="inferred from homology"/>
<dbReference type="PANTHER" id="PTHR47642">
    <property type="entry name" value="ATP-DEPENDENT DNA HELICASE"/>
    <property type="match status" value="1"/>
</dbReference>
<dbReference type="Pfam" id="PF05970">
    <property type="entry name" value="PIF1"/>
    <property type="match status" value="1"/>
</dbReference>
<keyword evidence="1" id="KW-0067">ATP-binding</keyword>
<evidence type="ECO:0000313" key="4">
    <source>
        <dbReference type="Proteomes" id="UP000218209"/>
    </source>
</evidence>
<protein>
    <recommendedName>
        <fullName evidence="1">ATP-dependent DNA helicase</fullName>
        <ecNumber evidence="1">5.6.2.3</ecNumber>
    </recommendedName>
</protein>
<evidence type="ECO:0000256" key="1">
    <source>
        <dbReference type="RuleBase" id="RU363044"/>
    </source>
</evidence>
<dbReference type="InterPro" id="IPR027417">
    <property type="entry name" value="P-loop_NTPase"/>
</dbReference>
<dbReference type="InterPro" id="IPR051055">
    <property type="entry name" value="PIF1_helicase"/>
</dbReference>
<evidence type="ECO:0000259" key="2">
    <source>
        <dbReference type="Pfam" id="PF05970"/>
    </source>
</evidence>
<dbReference type="PANTHER" id="PTHR47642:SF5">
    <property type="entry name" value="ATP-DEPENDENT DNA HELICASE"/>
    <property type="match status" value="1"/>
</dbReference>
<dbReference type="EMBL" id="KV919328">
    <property type="protein sequence ID" value="OSX70038.1"/>
    <property type="molecule type" value="Genomic_DNA"/>
</dbReference>
<dbReference type="GO" id="GO:0005524">
    <property type="term" value="F:ATP binding"/>
    <property type="evidence" value="ECO:0007669"/>
    <property type="project" value="UniProtKB-KW"/>
</dbReference>
<dbReference type="Gene3D" id="3.40.50.300">
    <property type="entry name" value="P-loop containing nucleotide triphosphate hydrolases"/>
    <property type="match status" value="1"/>
</dbReference>
<feature type="domain" description="DNA helicase Pif1-like DEAD-box helicase" evidence="2">
    <location>
        <begin position="218"/>
        <end position="351"/>
    </location>
</feature>
<name>A0A1X6NN72_PORUM</name>
<keyword evidence="1" id="KW-0227">DNA damage</keyword>
<dbReference type="OrthoDB" id="5116at2759"/>
<dbReference type="SUPFAM" id="SSF52540">
    <property type="entry name" value="P-loop containing nucleoside triphosphate hydrolases"/>
    <property type="match status" value="2"/>
</dbReference>
<accession>A0A1X6NN72</accession>
<dbReference type="InterPro" id="IPR010285">
    <property type="entry name" value="DNA_helicase_pif1-like_DEAD"/>
</dbReference>
<dbReference type="GO" id="GO:0000723">
    <property type="term" value="P:telomere maintenance"/>
    <property type="evidence" value="ECO:0007669"/>
    <property type="project" value="InterPro"/>
</dbReference>
<sequence length="628" mass="66310">MVVRGAASLSSFHSQRADTPAVTLPGSLLLPSFPAIDGTLLTVYTAGDQSVIDLADPVSAAAFFMSLGRPACGREVVVRGLSLPPRPVTLCQDVGAPATSKRRRLATSVASAGVSSPLPATDHYDLPLRVPPTDSSLRGPIPHPVAADLRYALRRGNGGHRKRVAWAYGGGGGGRAGRSVQADRAARLPVATMSQAAQLPSRVDGDTLRLCRLLLRRQDVFLTGPPGCGKTYLVNQVVSALRDAGVAVTASGSSGVAAALVCGTTVHSWAGFCNGDADVLSPLDTVVNDVIPYAAKVRMCSAMVLVMDEVGTLSAAFMTRLDLVLRAVRRRSVPFGGLTLLVAGDFLQLAPPFGSYAFLADVWGLVFGNRAVILKTNWRQMRDPQMLGLLLRLRTGQHTDADMALLASRRTGVPPPNVVCLFCHTQDAIDKNEEELRLLPGPSVVFEAVDKVQDAPYLTLARASALLDGALKLPRVVSLRVGAVVAVPTSCLASQGVPCGTRGIIVCFRVVGRRRYPRVRFALPAGTSKVLDVTPIMGHVVALDGVKRAATRMQVPLVLAWASTIHSAQGWTLEEAAVDLTNAFAAGQALSGLSRTSTLGGLYLMGFDEDRIIVDDAALAFHESLVSM</sequence>